<evidence type="ECO:0000313" key="1">
    <source>
        <dbReference type="EMBL" id="KAI3770770.1"/>
    </source>
</evidence>
<comment type="caution">
    <text evidence="1">The sequence shown here is derived from an EMBL/GenBank/DDBJ whole genome shotgun (WGS) entry which is preliminary data.</text>
</comment>
<accession>A0ACB9FIY4</accession>
<dbReference type="EMBL" id="CM042047">
    <property type="protein sequence ID" value="KAI3770770.1"/>
    <property type="molecule type" value="Genomic_DNA"/>
</dbReference>
<evidence type="ECO:0000313" key="2">
    <source>
        <dbReference type="Proteomes" id="UP001055879"/>
    </source>
</evidence>
<protein>
    <submittedName>
        <fullName evidence="1">Uncharacterized protein</fullName>
    </submittedName>
</protein>
<reference evidence="1 2" key="2">
    <citation type="journal article" date="2022" name="Mol. Ecol. Resour.">
        <title>The genomes of chicory, endive, great burdock and yacon provide insights into Asteraceae paleo-polyploidization history and plant inulin production.</title>
        <authorList>
            <person name="Fan W."/>
            <person name="Wang S."/>
            <person name="Wang H."/>
            <person name="Wang A."/>
            <person name="Jiang F."/>
            <person name="Liu H."/>
            <person name="Zhao H."/>
            <person name="Xu D."/>
            <person name="Zhang Y."/>
        </authorList>
    </citation>
    <scope>NUCLEOTIDE SEQUENCE [LARGE SCALE GENOMIC DNA]</scope>
    <source>
        <strain evidence="2">cv. Niubang</strain>
    </source>
</reference>
<name>A0ACB9FIY4_ARCLA</name>
<reference evidence="2" key="1">
    <citation type="journal article" date="2022" name="Mol. Ecol. Resour.">
        <title>The genomes of chicory, endive, great burdock and yacon provide insights into Asteraceae palaeo-polyploidization history and plant inulin production.</title>
        <authorList>
            <person name="Fan W."/>
            <person name="Wang S."/>
            <person name="Wang H."/>
            <person name="Wang A."/>
            <person name="Jiang F."/>
            <person name="Liu H."/>
            <person name="Zhao H."/>
            <person name="Xu D."/>
            <person name="Zhang Y."/>
        </authorList>
    </citation>
    <scope>NUCLEOTIDE SEQUENCE [LARGE SCALE GENOMIC DNA]</scope>
    <source>
        <strain evidence="2">cv. Niubang</strain>
    </source>
</reference>
<sequence>MSSRIRLWMLIVCSQVMVIAGLTNQNDVAVLNALKSSWQNIPPDWSGPDPCGSHWEGINCTDSRVTSLVLAGNGVSTNNIGDIPSLSKLQYLDLSNNKGIKAILPRSIQNLKNLTTLILVGCNFFGPLPDSIGSLKQLVFLALNNNSFIGSIPPSIGNLTNLSWLDLSGNQLQGSIPVSNRTAALGLDKLVNAKHFHFANNNLSGPIPPGLFSSNMKLIHVIMNNNQLSGTIPSSIGLVATLEAVRLDSNSLTGIVPRNLTNLKSVSELYLSNNNLNGSVPNLIGMNSLFYVDMSNNSFDLSDIPTWFTLPSLTTLLMNKTQLQGEIPSNVFQPQLERLVLSNNALDGTLDVGNSYSSDLIVDLTNNSIANFTQNSAYNMSLNLVNNPVCEEGGPRGRYCGAGQPNIPKGLPSNSCTPMRCSSNKLLSPNCNCAHPYTGTIYFFSHSFSNLDNTTYYTILHDALISAFRSNQLPVESISISNAILDEFSYLQYRLDIFPSDQDYFTRSAVSSIGTVINRQTFILPLFGPLFFLDENYCCFPGEKKSSNRGIIIGATVGGFVVLLLLVMAVIYAIYQKRLATRAKQNSPFASWGLDNGSDVGGVPQLKGARWCSFEELKKSTDNFSEGNIIGSGGYGKVYKGTLNTGHVVAIKRAQQGSMQGAHEFKTEIELLSRIHHKNVVALVGFCYDQGEQMLVYEYISNGTLKENLSGKSGIRLNWMKRLRLALDSAKGLTYLHELANPPIIHRDIKSTNILLDDHFNAKVADFGLSKLLGDESKGYVSTQVKGTLGYMDPEYYMTQQLTEKSDVYSFGVVLLEILSARSPIQKGKYIVREVQEAINKSGDTNGISKILDPSLGSSQTLGGLTKFVNLAMSCVQDAGADRPKMGEVVREMESIIELAALSLDPDSASTFSSQNTGNVVDLYHPYGDSISDDSTISVPFETELRR</sequence>
<proteinExistence type="predicted"/>
<keyword evidence="2" id="KW-1185">Reference proteome</keyword>
<organism evidence="1 2">
    <name type="scientific">Arctium lappa</name>
    <name type="common">Greater burdock</name>
    <name type="synonym">Lappa major</name>
    <dbReference type="NCBI Taxonomy" id="4217"/>
    <lineage>
        <taxon>Eukaryota</taxon>
        <taxon>Viridiplantae</taxon>
        <taxon>Streptophyta</taxon>
        <taxon>Embryophyta</taxon>
        <taxon>Tracheophyta</taxon>
        <taxon>Spermatophyta</taxon>
        <taxon>Magnoliopsida</taxon>
        <taxon>eudicotyledons</taxon>
        <taxon>Gunneridae</taxon>
        <taxon>Pentapetalae</taxon>
        <taxon>asterids</taxon>
        <taxon>campanulids</taxon>
        <taxon>Asterales</taxon>
        <taxon>Asteraceae</taxon>
        <taxon>Carduoideae</taxon>
        <taxon>Cardueae</taxon>
        <taxon>Arctiinae</taxon>
        <taxon>Arctium</taxon>
    </lineage>
</organism>
<dbReference type="Proteomes" id="UP001055879">
    <property type="component" value="Linkage Group LG01"/>
</dbReference>
<gene>
    <name evidence="1" type="ORF">L6452_01914</name>
</gene>